<keyword evidence="1 3" id="KW-0547">Nucleotide-binding</keyword>
<dbReference type="Proteomes" id="UP000195557">
    <property type="component" value="Unassembled WGS sequence"/>
</dbReference>
<evidence type="ECO:0000256" key="1">
    <source>
        <dbReference type="ARBA" id="ARBA00022741"/>
    </source>
</evidence>
<comment type="subcellular location">
    <subcellularLocation>
        <location evidence="3">Mitochondrion inner membrane</location>
        <topology evidence="3">Peripheral membrane protein</topology>
    </subcellularLocation>
</comment>
<protein>
    <recommendedName>
        <fullName evidence="3">Mitochondrial GTPase 1</fullName>
    </recommendedName>
</protein>
<dbReference type="GO" id="GO:0005525">
    <property type="term" value="F:GTP binding"/>
    <property type="evidence" value="ECO:0007669"/>
    <property type="project" value="UniProtKB-KW"/>
</dbReference>
<evidence type="ECO:0000259" key="5">
    <source>
        <dbReference type="Pfam" id="PF01926"/>
    </source>
</evidence>
<evidence type="ECO:0000256" key="4">
    <source>
        <dbReference type="PIRSR" id="PIRSR006230-1"/>
    </source>
</evidence>
<dbReference type="EMBL" id="KZ155826">
    <property type="protein sequence ID" value="OUS44081.1"/>
    <property type="molecule type" value="Genomic_DNA"/>
</dbReference>
<dbReference type="InterPro" id="IPR006073">
    <property type="entry name" value="GTP-bd"/>
</dbReference>
<evidence type="ECO:0000256" key="3">
    <source>
        <dbReference type="PIRNR" id="PIRNR006230"/>
    </source>
</evidence>
<organism evidence="6">
    <name type="scientific">Ostreococcus tauri</name>
    <name type="common">Marine green alga</name>
    <dbReference type="NCBI Taxonomy" id="70448"/>
    <lineage>
        <taxon>Eukaryota</taxon>
        <taxon>Viridiplantae</taxon>
        <taxon>Chlorophyta</taxon>
        <taxon>Mamiellophyceae</taxon>
        <taxon>Mamiellales</taxon>
        <taxon>Bathycoccaceae</taxon>
        <taxon>Ostreococcus</taxon>
    </lineage>
</organism>
<proteinExistence type="inferred from homology"/>
<feature type="binding site" evidence="4">
    <location>
        <begin position="79"/>
        <end position="82"/>
    </location>
    <ligand>
        <name>GTP</name>
        <dbReference type="ChEBI" id="CHEBI:37565"/>
    </ligand>
</feature>
<dbReference type="PIRSF" id="PIRSF006230">
    <property type="entry name" value="MG442"/>
    <property type="match status" value="1"/>
</dbReference>
<name>A0A1Y5I3Q0_OSTTA</name>
<dbReference type="GO" id="GO:0032543">
    <property type="term" value="P:mitochondrial translation"/>
    <property type="evidence" value="ECO:0007669"/>
    <property type="project" value="TreeGrafter"/>
</dbReference>
<dbReference type="FunFam" id="3.40.50.300:FF:001189">
    <property type="entry name" value="DAR GTPase 3 chloroplastic"/>
    <property type="match status" value="1"/>
</dbReference>
<dbReference type="AlphaFoldDB" id="A0A1Y5I3Q0"/>
<dbReference type="GO" id="GO:0005743">
    <property type="term" value="C:mitochondrial inner membrane"/>
    <property type="evidence" value="ECO:0007669"/>
    <property type="project" value="UniProtKB-SubCell"/>
</dbReference>
<feature type="domain" description="G" evidence="5">
    <location>
        <begin position="145"/>
        <end position="207"/>
    </location>
</feature>
<dbReference type="eggNOG" id="KOG2484">
    <property type="taxonomic scope" value="Eukaryota"/>
</dbReference>
<dbReference type="SUPFAM" id="SSF52540">
    <property type="entry name" value="P-loop containing nucleoside triphosphate hydrolases"/>
    <property type="match status" value="1"/>
</dbReference>
<keyword evidence="6" id="KW-0378">Hydrolase</keyword>
<gene>
    <name evidence="6" type="ORF">BE221DRAFT_161029</name>
</gene>
<keyword evidence="2 3" id="KW-0342">GTP-binding</keyword>
<accession>A0A1Y5I3Q0</accession>
<comment type="similarity">
    <text evidence="3">Belongs to the TRAFAC class YlqF/YawG GTPase family. MTG1 subfamily.</text>
</comment>
<reference evidence="6" key="1">
    <citation type="submission" date="2017-04" db="EMBL/GenBank/DDBJ databases">
        <title>Population genomics of picophytoplankton unveils novel chromosome hypervariability.</title>
        <authorList>
            <consortium name="DOE Joint Genome Institute"/>
            <person name="Blanc-Mathieu R."/>
            <person name="Krasovec M."/>
            <person name="Hebrard M."/>
            <person name="Yau S."/>
            <person name="Desgranges E."/>
            <person name="Martin J."/>
            <person name="Schackwitz W."/>
            <person name="Kuo A."/>
            <person name="Salin G."/>
            <person name="Donnadieu C."/>
            <person name="Desdevises Y."/>
            <person name="Sanchez-Ferandin S."/>
            <person name="Moreau H."/>
            <person name="Rivals E."/>
            <person name="Grigoriev I.V."/>
            <person name="Grimsley N."/>
            <person name="Eyre-Walker A."/>
            <person name="Piganeau G."/>
        </authorList>
    </citation>
    <scope>NUCLEOTIDE SEQUENCE [LARGE SCALE GENOMIC DNA]</scope>
    <source>
        <strain evidence="6">RCC 1115</strain>
    </source>
</reference>
<dbReference type="PANTHER" id="PTHR45782">
    <property type="entry name" value="MITOCHONDRIAL RIBOSOME-ASSOCIATED GTPASE 1"/>
    <property type="match status" value="1"/>
</dbReference>
<evidence type="ECO:0000313" key="6">
    <source>
        <dbReference type="EMBL" id="OUS44081.1"/>
    </source>
</evidence>
<keyword evidence="3" id="KW-0496">Mitochondrion</keyword>
<dbReference type="InterPro" id="IPR027417">
    <property type="entry name" value="P-loop_NTPase"/>
</dbReference>
<dbReference type="NCBIfam" id="TIGR03596">
    <property type="entry name" value="GTPase_YlqF"/>
    <property type="match status" value="1"/>
</dbReference>
<dbReference type="GO" id="GO:0003924">
    <property type="term" value="F:GTPase activity"/>
    <property type="evidence" value="ECO:0007669"/>
    <property type="project" value="TreeGrafter"/>
</dbReference>
<dbReference type="CDD" id="cd01856">
    <property type="entry name" value="YlqF"/>
    <property type="match status" value="1"/>
</dbReference>
<dbReference type="InterPro" id="IPR016478">
    <property type="entry name" value="GTPase_MTG1"/>
</dbReference>
<sequence>MMRACARARAADVGRRDAVSVRLVQWYPGHIARAERLLKEQLRGVDAVLEVRDCRLPLSTSHPDVASWCGDKLRIVVLNRADMVSDEERARWVNYMKANGERRVALTDARAGKGVRRVKEMAMEVSEEINAKRKEKGLLPRPVRAAVVGYPNVGKSALINRLVGKAACASAPRPGVTRDLRWVRVPGSDMDLLDAPGVLPARMHDQRAASKLAMANDIGEASYLSSAMAAAMIEEMKRLPTWELIRPGVIRRFKLNNVDDISGEQFVQEFANKTAGGDVERAGTRMLNDFRGGHIGNFCLELPPRRDQS</sequence>
<feature type="binding site" evidence="4">
    <location>
        <position position="197"/>
    </location>
    <ligand>
        <name>GTP</name>
        <dbReference type="ChEBI" id="CHEBI:37565"/>
    </ligand>
</feature>
<dbReference type="PRINTS" id="PR00326">
    <property type="entry name" value="GTP1OBG"/>
</dbReference>
<dbReference type="Gene3D" id="3.40.50.300">
    <property type="entry name" value="P-loop containing nucleotide triphosphate hydrolases"/>
    <property type="match status" value="1"/>
</dbReference>
<dbReference type="Pfam" id="PF01926">
    <property type="entry name" value="MMR_HSR1"/>
    <property type="match status" value="1"/>
</dbReference>
<evidence type="ECO:0000256" key="2">
    <source>
        <dbReference type="ARBA" id="ARBA00023134"/>
    </source>
</evidence>
<dbReference type="PANTHER" id="PTHR45782:SF5">
    <property type="entry name" value="DAR GTPASE 3, CHLOROPLASTIC"/>
    <property type="match status" value="1"/>
</dbReference>
<dbReference type="InterPro" id="IPR019991">
    <property type="entry name" value="GTP-bd_ribosome_bgen"/>
</dbReference>